<evidence type="ECO:0000313" key="2">
    <source>
        <dbReference type="Proteomes" id="UP000006038"/>
    </source>
</evidence>
<evidence type="ECO:0000313" key="1">
    <source>
        <dbReference type="EnsemblPlants" id="OB03G30400.1"/>
    </source>
</evidence>
<name>J3LPR4_ORYBR</name>
<reference evidence="1" key="1">
    <citation type="journal article" date="2013" name="Nat. Commun.">
        <title>Whole-genome sequencing of Oryza brachyantha reveals mechanisms underlying Oryza genome evolution.</title>
        <authorList>
            <person name="Chen J."/>
            <person name="Huang Q."/>
            <person name="Gao D."/>
            <person name="Wang J."/>
            <person name="Lang Y."/>
            <person name="Liu T."/>
            <person name="Li B."/>
            <person name="Bai Z."/>
            <person name="Luis Goicoechea J."/>
            <person name="Liang C."/>
            <person name="Chen C."/>
            <person name="Zhang W."/>
            <person name="Sun S."/>
            <person name="Liao Y."/>
            <person name="Zhang X."/>
            <person name="Yang L."/>
            <person name="Song C."/>
            <person name="Wang M."/>
            <person name="Shi J."/>
            <person name="Liu G."/>
            <person name="Liu J."/>
            <person name="Zhou H."/>
            <person name="Zhou W."/>
            <person name="Yu Q."/>
            <person name="An N."/>
            <person name="Chen Y."/>
            <person name="Cai Q."/>
            <person name="Wang B."/>
            <person name="Liu B."/>
            <person name="Min J."/>
            <person name="Huang Y."/>
            <person name="Wu H."/>
            <person name="Li Z."/>
            <person name="Zhang Y."/>
            <person name="Yin Y."/>
            <person name="Song W."/>
            <person name="Jiang J."/>
            <person name="Jackson S.A."/>
            <person name="Wing R.A."/>
            <person name="Wang J."/>
            <person name="Chen M."/>
        </authorList>
    </citation>
    <scope>NUCLEOTIDE SEQUENCE [LARGE SCALE GENOMIC DNA]</scope>
    <source>
        <strain evidence="1">cv. IRGC 101232</strain>
    </source>
</reference>
<keyword evidence="2" id="KW-1185">Reference proteome</keyword>
<dbReference type="Proteomes" id="UP000006038">
    <property type="component" value="Chromosome 3"/>
</dbReference>
<reference evidence="1" key="2">
    <citation type="submission" date="2013-04" db="UniProtKB">
        <authorList>
            <consortium name="EnsemblPlants"/>
        </authorList>
    </citation>
    <scope>IDENTIFICATION</scope>
</reference>
<dbReference type="EnsemblPlants" id="OB03G30400.1">
    <property type="protein sequence ID" value="OB03G30400.1"/>
    <property type="gene ID" value="OB03G30400"/>
</dbReference>
<dbReference type="HOGENOM" id="CLU_2982263_0_0_1"/>
<protein>
    <submittedName>
        <fullName evidence="1">Uncharacterized protein</fullName>
    </submittedName>
</protein>
<organism evidence="1">
    <name type="scientific">Oryza brachyantha</name>
    <name type="common">malo sina</name>
    <dbReference type="NCBI Taxonomy" id="4533"/>
    <lineage>
        <taxon>Eukaryota</taxon>
        <taxon>Viridiplantae</taxon>
        <taxon>Streptophyta</taxon>
        <taxon>Embryophyta</taxon>
        <taxon>Tracheophyta</taxon>
        <taxon>Spermatophyta</taxon>
        <taxon>Magnoliopsida</taxon>
        <taxon>Liliopsida</taxon>
        <taxon>Poales</taxon>
        <taxon>Poaceae</taxon>
        <taxon>BOP clade</taxon>
        <taxon>Oryzoideae</taxon>
        <taxon>Oryzeae</taxon>
        <taxon>Oryzinae</taxon>
        <taxon>Oryza</taxon>
    </lineage>
</organism>
<proteinExistence type="predicted"/>
<accession>J3LPR4</accession>
<dbReference type="Gramene" id="OB03G30400.1">
    <property type="protein sequence ID" value="OB03G30400.1"/>
    <property type="gene ID" value="OB03G30400"/>
</dbReference>
<sequence>MLAKHFPCIYTRNPIISQIIDGLITSVQKFTLVTYITNRIQCTQHVFYIYIYIYILQK</sequence>
<dbReference type="AlphaFoldDB" id="J3LPR4"/>